<dbReference type="Gene3D" id="1.20.58.320">
    <property type="entry name" value="TPR-like"/>
    <property type="match status" value="1"/>
</dbReference>
<feature type="compositionally biased region" description="Pro residues" evidence="1">
    <location>
        <begin position="174"/>
        <end position="184"/>
    </location>
</feature>
<dbReference type="RefSeq" id="WP_014413902.1">
    <property type="nucleotide sequence ID" value="NC_017059.1"/>
</dbReference>
<dbReference type="eggNOG" id="COG3803">
    <property type="taxonomic scope" value="Bacteria"/>
</dbReference>
<gene>
    <name evidence="2" type="ORF">RSPPHO_00636</name>
</gene>
<dbReference type="InterPro" id="IPR011990">
    <property type="entry name" value="TPR-like_helical_dom_sf"/>
</dbReference>
<evidence type="ECO:0000256" key="1">
    <source>
        <dbReference type="SAM" id="MobiDB-lite"/>
    </source>
</evidence>
<name>H6SPZ2_PARPM</name>
<dbReference type="HOGENOM" id="CLU_1325496_0_0_5"/>
<dbReference type="Proteomes" id="UP000033220">
    <property type="component" value="Chromosome DSM 122"/>
</dbReference>
<sequence>MTVARDLLDLDPALPLSDRVRRVWFAPDGSPRPWWFTPADTVDAVLIALFSKDTGLALTGAHDALRATPEGALALLILLDALPRRLWAGHDKASAGNAAARALVIDSLRQGHDRHWPPAGRLLAGLCFLRSPDPIDQERGFALVDALGRPDWLAWALQKGKAGEARLPSLNFPGTPPGKAPPLSPLSASKYPAPPPAPESPPRPRKY</sequence>
<evidence type="ECO:0000313" key="3">
    <source>
        <dbReference type="Proteomes" id="UP000033220"/>
    </source>
</evidence>
<evidence type="ECO:0000313" key="2">
    <source>
        <dbReference type="EMBL" id="CCG07262.1"/>
    </source>
</evidence>
<accession>H6SPZ2</accession>
<dbReference type="SUPFAM" id="SSF48452">
    <property type="entry name" value="TPR-like"/>
    <property type="match status" value="1"/>
</dbReference>
<protein>
    <submittedName>
        <fullName evidence="2">Uncharacterized protein</fullName>
    </submittedName>
</protein>
<dbReference type="KEGG" id="rpm:RSPPHO_00636"/>
<dbReference type="AlphaFoldDB" id="H6SPZ2"/>
<dbReference type="InterPro" id="IPR010323">
    <property type="entry name" value="DUF924"/>
</dbReference>
<organism evidence="2 3">
    <name type="scientific">Pararhodospirillum photometricum DSM 122</name>
    <dbReference type="NCBI Taxonomy" id="1150469"/>
    <lineage>
        <taxon>Bacteria</taxon>
        <taxon>Pseudomonadati</taxon>
        <taxon>Pseudomonadota</taxon>
        <taxon>Alphaproteobacteria</taxon>
        <taxon>Rhodospirillales</taxon>
        <taxon>Rhodospirillaceae</taxon>
        <taxon>Pararhodospirillum</taxon>
    </lineage>
</organism>
<dbReference type="STRING" id="1150469.RSPPHO_00636"/>
<reference evidence="2 3" key="1">
    <citation type="submission" date="2012-02" db="EMBL/GenBank/DDBJ databases">
        <title>Shotgun genome sequence of Phaeospirillum photometricum DSM 122.</title>
        <authorList>
            <person name="Duquesne K."/>
            <person name="Sturgis J."/>
        </authorList>
    </citation>
    <scope>NUCLEOTIDE SEQUENCE [LARGE SCALE GENOMIC DNA]</scope>
    <source>
        <strain evidence="3">DSM122</strain>
    </source>
</reference>
<keyword evidence="3" id="KW-1185">Reference proteome</keyword>
<dbReference type="Pfam" id="PF06041">
    <property type="entry name" value="DUF924"/>
    <property type="match status" value="1"/>
</dbReference>
<feature type="region of interest" description="Disordered" evidence="1">
    <location>
        <begin position="166"/>
        <end position="207"/>
    </location>
</feature>
<dbReference type="OrthoDB" id="7593450at2"/>
<feature type="compositionally biased region" description="Pro residues" evidence="1">
    <location>
        <begin position="192"/>
        <end position="201"/>
    </location>
</feature>
<proteinExistence type="predicted"/>
<dbReference type="EMBL" id="HE663493">
    <property type="protein sequence ID" value="CCG07262.1"/>
    <property type="molecule type" value="Genomic_DNA"/>
</dbReference>